<reference evidence="1" key="2">
    <citation type="submission" date="2006-01" db="EMBL/GenBank/DDBJ databases">
        <authorList>
            <person name="Genoscope"/>
        </authorList>
    </citation>
    <scope>NUCLEOTIDE SEQUENCE</scope>
</reference>
<evidence type="ECO:0000313" key="1">
    <source>
        <dbReference type="EMBL" id="CAJ71268.1"/>
    </source>
</evidence>
<reference evidence="2 3" key="3">
    <citation type="submission" date="2020-02" db="EMBL/GenBank/DDBJ databases">
        <title>Newly sequenced genome of strain CSTR1 showed variability in Candidatus Kuenenia stuttgartiensis genomes.</title>
        <authorList>
            <person name="Ding C."/>
            <person name="Adrian L."/>
        </authorList>
    </citation>
    <scope>NUCLEOTIDE SEQUENCE [LARGE SCALE GENOMIC DNA]</scope>
    <source>
        <strain evidence="2 3">CSTR1</strain>
    </source>
</reference>
<organism evidence="1">
    <name type="scientific">Kuenenia stuttgartiensis</name>
    <dbReference type="NCBI Taxonomy" id="174633"/>
    <lineage>
        <taxon>Bacteria</taxon>
        <taxon>Pseudomonadati</taxon>
        <taxon>Planctomycetota</taxon>
        <taxon>Candidatus Brocadiia</taxon>
        <taxon>Candidatus Brocadiales</taxon>
        <taxon>Candidatus Brocadiaceae</taxon>
        <taxon>Candidatus Kuenenia</taxon>
    </lineage>
</organism>
<dbReference type="Proteomes" id="UP000501926">
    <property type="component" value="Chromosome"/>
</dbReference>
<evidence type="ECO:0000313" key="2">
    <source>
        <dbReference type="EMBL" id="QII14253.1"/>
    </source>
</evidence>
<dbReference type="EMBL" id="CP049055">
    <property type="protein sequence ID" value="QII14253.1"/>
    <property type="molecule type" value="Genomic_DNA"/>
</dbReference>
<evidence type="ECO:0000313" key="3">
    <source>
        <dbReference type="Proteomes" id="UP000501926"/>
    </source>
</evidence>
<dbReference type="EMBL" id="CT573073">
    <property type="protein sequence ID" value="CAJ71268.1"/>
    <property type="molecule type" value="Genomic_DNA"/>
</dbReference>
<name>Q1PVK9_KUEST</name>
<dbReference type="AlphaFoldDB" id="Q1PVK9"/>
<reference evidence="1" key="1">
    <citation type="journal article" date="2006" name="Nature">
        <title>Deciphering the evolution and metabolism of an anammox bacterium from a community genome.</title>
        <authorList>
            <person name="Strous M."/>
            <person name="Pelletier E."/>
            <person name="Mangenot S."/>
            <person name="Rattei T."/>
            <person name="Lehner A."/>
            <person name="Taylor M.W."/>
            <person name="Horn M."/>
            <person name="Daims H."/>
            <person name="Bartol-Mavel D."/>
            <person name="Wincker P."/>
            <person name="Barbe V."/>
            <person name="Fonknechten N."/>
            <person name="Vallenet D."/>
            <person name="Segurens B."/>
            <person name="Schenowitz-Truong C."/>
            <person name="Medigue C."/>
            <person name="Collingro A."/>
            <person name="Snel B."/>
            <person name="Dutilh B.E."/>
            <person name="OpDenCamp H.J.M."/>
            <person name="vanDerDrift C."/>
            <person name="Cirpus I."/>
            <person name="vanDePas-Schoonen K.T."/>
            <person name="Harhangi H.R."/>
            <person name="vanNiftrik L."/>
            <person name="Schmid M."/>
            <person name="Keltjens J."/>
            <person name="vanDeVossenberg J."/>
            <person name="Kartal B."/>
            <person name="Meier H."/>
            <person name="Frishman D."/>
            <person name="Huynen M.A."/>
            <person name="Mewes H."/>
            <person name="Weissenbach J."/>
            <person name="Jetten M.S.M."/>
            <person name="Wagner M."/>
            <person name="LePaslier D."/>
        </authorList>
    </citation>
    <scope>NUCLEOTIDE SEQUENCE</scope>
</reference>
<accession>Q1PVK9</accession>
<gene>
    <name evidence="2" type="ORF">KsCSTR_48760</name>
    <name evidence="1" type="ORF">kustc0523</name>
</gene>
<proteinExistence type="predicted"/>
<protein>
    <submittedName>
        <fullName evidence="1">Uncharacterized protein</fullName>
    </submittedName>
</protein>
<sequence length="87" mass="9929">MMDSSTEYTDIYFTIHPHIAYDSSSNNIFPSFSQYFSSVYSVYSVVTPFSLSFRYLAFRNCSDAVYVIFPQLIVSIEDLSDSAGPMF</sequence>